<keyword evidence="1" id="KW-0808">Transferase</keyword>
<name>A0ABR7D752_9BACT</name>
<gene>
    <name evidence="4" type="ORF">H8S64_18790</name>
</gene>
<evidence type="ECO:0000313" key="5">
    <source>
        <dbReference type="Proteomes" id="UP000646484"/>
    </source>
</evidence>
<dbReference type="Pfam" id="PF02709">
    <property type="entry name" value="Glyco_transf_7C"/>
    <property type="match status" value="1"/>
</dbReference>
<dbReference type="CDD" id="cd06420">
    <property type="entry name" value="GT2_Chondriotin_Pol_N"/>
    <property type="match status" value="1"/>
</dbReference>
<dbReference type="Pfam" id="PF00535">
    <property type="entry name" value="Glycos_transf_2"/>
    <property type="match status" value="1"/>
</dbReference>
<dbReference type="InterPro" id="IPR029044">
    <property type="entry name" value="Nucleotide-diphossugar_trans"/>
</dbReference>
<reference evidence="4 5" key="1">
    <citation type="submission" date="2020-08" db="EMBL/GenBank/DDBJ databases">
        <title>Genome public.</title>
        <authorList>
            <person name="Liu C."/>
            <person name="Sun Q."/>
        </authorList>
    </citation>
    <scope>NUCLEOTIDE SEQUENCE [LARGE SCALE GENOMIC DNA]</scope>
    <source>
        <strain evidence="4 5">NSJ-56</strain>
    </source>
</reference>
<sequence length="275" mass="31998">MQVSVIVSTYNQPEWLEKVLWGYNIQSFKEFELIVADDGSGKATREVLERLTPRLSYPLKHVWHEDRGFRKCEILNKAILAASTDYLVFTDGDCIPRNDFIEKHMKFRKKGYFLSGGCRRLSMDTSREIHLRDIESQACFNIRWLKQHGMRNSFRNNKLTRSSFKAFLLNFLTTTKATWNGGNASGWREDIIRVNGFDERMEYGGEDREFGERLVNAGIRGLQIRYSAICLHLDHARGYVNESALRKNKKIRKDTVCLKHVRTNFGIVKSEDSIC</sequence>
<evidence type="ECO:0000313" key="4">
    <source>
        <dbReference type="EMBL" id="MBC5623145.1"/>
    </source>
</evidence>
<protein>
    <submittedName>
        <fullName evidence="4">Glycosyltransferase family 2 protein</fullName>
    </submittedName>
</protein>
<dbReference type="PANTHER" id="PTHR43685:SF3">
    <property type="entry name" value="SLR2126 PROTEIN"/>
    <property type="match status" value="1"/>
</dbReference>
<evidence type="ECO:0000256" key="1">
    <source>
        <dbReference type="ARBA" id="ARBA00022679"/>
    </source>
</evidence>
<dbReference type="PANTHER" id="PTHR43685">
    <property type="entry name" value="GLYCOSYLTRANSFERASE"/>
    <property type="match status" value="1"/>
</dbReference>
<evidence type="ECO:0000259" key="3">
    <source>
        <dbReference type="Pfam" id="PF02709"/>
    </source>
</evidence>
<comment type="caution">
    <text evidence="4">The sequence shown here is derived from an EMBL/GenBank/DDBJ whole genome shotgun (WGS) entry which is preliminary data.</text>
</comment>
<proteinExistence type="predicted"/>
<dbReference type="InterPro" id="IPR027791">
    <property type="entry name" value="Galactosyl_T_C"/>
</dbReference>
<feature type="domain" description="Galactosyltransferase C-terminal" evidence="3">
    <location>
        <begin position="178"/>
        <end position="221"/>
    </location>
</feature>
<dbReference type="InterPro" id="IPR050834">
    <property type="entry name" value="Glycosyltransf_2"/>
</dbReference>
<accession>A0ABR7D752</accession>
<dbReference type="SUPFAM" id="SSF53448">
    <property type="entry name" value="Nucleotide-diphospho-sugar transferases"/>
    <property type="match status" value="1"/>
</dbReference>
<organism evidence="4 5">
    <name type="scientific">Butyricimonas hominis</name>
    <dbReference type="NCBI Taxonomy" id="2763032"/>
    <lineage>
        <taxon>Bacteria</taxon>
        <taxon>Pseudomonadati</taxon>
        <taxon>Bacteroidota</taxon>
        <taxon>Bacteroidia</taxon>
        <taxon>Bacteroidales</taxon>
        <taxon>Odoribacteraceae</taxon>
        <taxon>Butyricimonas</taxon>
    </lineage>
</organism>
<evidence type="ECO:0000259" key="2">
    <source>
        <dbReference type="Pfam" id="PF00535"/>
    </source>
</evidence>
<dbReference type="InterPro" id="IPR001173">
    <property type="entry name" value="Glyco_trans_2-like"/>
</dbReference>
<dbReference type="Proteomes" id="UP000646484">
    <property type="component" value="Unassembled WGS sequence"/>
</dbReference>
<feature type="domain" description="Glycosyltransferase 2-like" evidence="2">
    <location>
        <begin position="4"/>
        <end position="156"/>
    </location>
</feature>
<dbReference type="Gene3D" id="3.90.550.10">
    <property type="entry name" value="Spore Coat Polysaccharide Biosynthesis Protein SpsA, Chain A"/>
    <property type="match status" value="1"/>
</dbReference>
<keyword evidence="5" id="KW-1185">Reference proteome</keyword>
<dbReference type="EMBL" id="JACOOH010000009">
    <property type="protein sequence ID" value="MBC5623145.1"/>
    <property type="molecule type" value="Genomic_DNA"/>
</dbReference>